<evidence type="ECO:0000256" key="2">
    <source>
        <dbReference type="ARBA" id="ARBA00011062"/>
    </source>
</evidence>
<comment type="function">
    <text evidence="5">Nucleotidase that shows phosphatase activity on nucleoside 5'-monophosphates.</text>
</comment>
<comment type="catalytic activity">
    <reaction evidence="1 5">
        <text>a ribonucleoside 5'-phosphate + H2O = a ribonucleoside + phosphate</text>
        <dbReference type="Rhea" id="RHEA:12484"/>
        <dbReference type="ChEBI" id="CHEBI:15377"/>
        <dbReference type="ChEBI" id="CHEBI:18254"/>
        <dbReference type="ChEBI" id="CHEBI:43474"/>
        <dbReference type="ChEBI" id="CHEBI:58043"/>
        <dbReference type="EC" id="3.1.3.5"/>
    </reaction>
</comment>
<evidence type="ECO:0000256" key="5">
    <source>
        <dbReference type="HAMAP-Rule" id="MF_00060"/>
    </source>
</evidence>
<dbReference type="InterPro" id="IPR030048">
    <property type="entry name" value="SurE"/>
</dbReference>
<evidence type="ECO:0000256" key="4">
    <source>
        <dbReference type="ARBA" id="ARBA00022801"/>
    </source>
</evidence>
<name>A0ABS3M5Z8_9BACT</name>
<evidence type="ECO:0000313" key="8">
    <source>
        <dbReference type="Proteomes" id="UP000664265"/>
    </source>
</evidence>
<organism evidence="7 8">
    <name type="scientific">Prevotella illustrans</name>
    <dbReference type="NCBI Taxonomy" id="2800387"/>
    <lineage>
        <taxon>Bacteria</taxon>
        <taxon>Pseudomonadati</taxon>
        <taxon>Bacteroidota</taxon>
        <taxon>Bacteroidia</taxon>
        <taxon>Bacteroidales</taxon>
        <taxon>Prevotellaceae</taxon>
        <taxon>Prevotella</taxon>
    </lineage>
</organism>
<keyword evidence="5" id="KW-0963">Cytoplasm</keyword>
<evidence type="ECO:0000256" key="1">
    <source>
        <dbReference type="ARBA" id="ARBA00000815"/>
    </source>
</evidence>
<dbReference type="NCBIfam" id="TIGR00087">
    <property type="entry name" value="surE"/>
    <property type="match status" value="1"/>
</dbReference>
<accession>A0ABS3M5Z8</accession>
<dbReference type="EC" id="3.1.3.5" evidence="5"/>
<feature type="binding site" evidence="5">
    <location>
        <position position="13"/>
    </location>
    <ligand>
        <name>a divalent metal cation</name>
        <dbReference type="ChEBI" id="CHEBI:60240"/>
    </ligand>
</feature>
<dbReference type="Gene3D" id="3.40.1210.10">
    <property type="entry name" value="Survival protein SurE-like phosphatase/nucleotidase"/>
    <property type="match status" value="1"/>
</dbReference>
<dbReference type="HAMAP" id="MF_00060">
    <property type="entry name" value="SurE"/>
    <property type="match status" value="1"/>
</dbReference>
<dbReference type="EMBL" id="JAERMS010000021">
    <property type="protein sequence ID" value="MBO1363609.1"/>
    <property type="molecule type" value="Genomic_DNA"/>
</dbReference>
<dbReference type="PANTHER" id="PTHR30457">
    <property type="entry name" value="5'-NUCLEOTIDASE SURE"/>
    <property type="match status" value="1"/>
</dbReference>
<comment type="caution">
    <text evidence="7">The sequence shown here is derived from an EMBL/GenBank/DDBJ whole genome shotgun (WGS) entry which is preliminary data.</text>
</comment>
<dbReference type="InterPro" id="IPR036523">
    <property type="entry name" value="SurE-like_sf"/>
</dbReference>
<sequence>MNINRPLILISNDDGYHANGIKFLVSFLKEKADLLVCAPESARSGFSCAFSVTTPLRLKRRHNMGDVEVWSCNGTPVDCVKLALNQLCVDRKPDLILGGINHGDNSTVNNHYSGTMGVAMEGCMKYIPSVAFSSCDYDTEADYSYLRDDVCKIVDRVLTEGLPKGICLNVNFPARPPFKGVKICRMTFGRWVNEVVKASHPRGYDYFWMVGHFHNDEPEAADSDQWALNHGYIAITPTKMDVTAYEFMEQLKGWKL</sequence>
<proteinExistence type="inferred from homology"/>
<comment type="cofactor">
    <cofactor evidence="5">
        <name>a divalent metal cation</name>
        <dbReference type="ChEBI" id="CHEBI:60240"/>
    </cofactor>
    <text evidence="5">Binds 1 divalent metal cation per subunit.</text>
</comment>
<dbReference type="Pfam" id="PF01975">
    <property type="entry name" value="SurE"/>
    <property type="match status" value="1"/>
</dbReference>
<feature type="domain" description="Survival protein SurE-like phosphatase/nucleotidase" evidence="6">
    <location>
        <begin position="8"/>
        <end position="191"/>
    </location>
</feature>
<feature type="binding site" evidence="5">
    <location>
        <position position="14"/>
    </location>
    <ligand>
        <name>a divalent metal cation</name>
        <dbReference type="ChEBI" id="CHEBI:60240"/>
    </ligand>
</feature>
<feature type="binding site" evidence="5">
    <location>
        <position position="44"/>
    </location>
    <ligand>
        <name>a divalent metal cation</name>
        <dbReference type="ChEBI" id="CHEBI:60240"/>
    </ligand>
</feature>
<feature type="binding site" evidence="5">
    <location>
        <position position="101"/>
    </location>
    <ligand>
        <name>a divalent metal cation</name>
        <dbReference type="ChEBI" id="CHEBI:60240"/>
    </ligand>
</feature>
<gene>
    <name evidence="5 7" type="primary">surE</name>
    <name evidence="7" type="ORF">JHU38_07475</name>
</gene>
<evidence type="ECO:0000259" key="6">
    <source>
        <dbReference type="Pfam" id="PF01975"/>
    </source>
</evidence>
<keyword evidence="3 5" id="KW-0479">Metal-binding</keyword>
<dbReference type="RefSeq" id="WP_199222656.1">
    <property type="nucleotide sequence ID" value="NZ_JAERMS010000021.1"/>
</dbReference>
<protein>
    <recommendedName>
        <fullName evidence="5">5'-nucleotidase SurE</fullName>
        <ecNumber evidence="5">3.1.3.5</ecNumber>
    </recommendedName>
    <alternativeName>
        <fullName evidence="5">Nucleoside 5'-monophosphate phosphohydrolase</fullName>
    </alternativeName>
</protein>
<evidence type="ECO:0000313" key="7">
    <source>
        <dbReference type="EMBL" id="MBO1363609.1"/>
    </source>
</evidence>
<dbReference type="NCBIfam" id="NF001492">
    <property type="entry name" value="PRK00346.2-2"/>
    <property type="match status" value="1"/>
</dbReference>
<dbReference type="InterPro" id="IPR002828">
    <property type="entry name" value="SurE-like_Pase/nucleotidase"/>
</dbReference>
<comment type="similarity">
    <text evidence="2 5">Belongs to the SurE nucleotidase family.</text>
</comment>
<reference evidence="7 8" key="1">
    <citation type="submission" date="2021-01" db="EMBL/GenBank/DDBJ databases">
        <title>Prevotella A2931 sp. nov.</title>
        <authorList>
            <person name="Buhl M."/>
            <person name="Oberhettinger P."/>
        </authorList>
    </citation>
    <scope>NUCLEOTIDE SEQUENCE [LARGE SCALE GENOMIC DNA]</scope>
    <source>
        <strain evidence="7 8">A2931</strain>
    </source>
</reference>
<dbReference type="Proteomes" id="UP000664265">
    <property type="component" value="Unassembled WGS sequence"/>
</dbReference>
<dbReference type="SUPFAM" id="SSF64167">
    <property type="entry name" value="SurE-like"/>
    <property type="match status" value="1"/>
</dbReference>
<dbReference type="PANTHER" id="PTHR30457:SF0">
    <property type="entry name" value="PHOSPHATASE, PUTATIVE (AFU_ORTHOLOGUE AFUA_4G01070)-RELATED"/>
    <property type="match status" value="1"/>
</dbReference>
<evidence type="ECO:0000256" key="3">
    <source>
        <dbReference type="ARBA" id="ARBA00022723"/>
    </source>
</evidence>
<keyword evidence="4 5" id="KW-0378">Hydrolase</keyword>
<keyword evidence="8" id="KW-1185">Reference proteome</keyword>
<keyword evidence="5" id="KW-0547">Nucleotide-binding</keyword>
<comment type="subcellular location">
    <subcellularLocation>
        <location evidence="5">Cytoplasm</location>
    </subcellularLocation>
</comment>